<evidence type="ECO:0000313" key="2">
    <source>
        <dbReference type="EMBL" id="RHY00864.1"/>
    </source>
</evidence>
<protein>
    <submittedName>
        <fullName evidence="2">Uncharacterized protein</fullName>
    </submittedName>
</protein>
<gene>
    <name evidence="3" type="ORF">DYB26_006084</name>
    <name evidence="4" type="ORF">DYB31_013427</name>
    <name evidence="2" type="ORF">DYB36_013567</name>
</gene>
<feature type="region of interest" description="Disordered" evidence="1">
    <location>
        <begin position="432"/>
        <end position="456"/>
    </location>
</feature>
<proteinExistence type="predicted"/>
<name>A0A397A3I5_APHAT</name>
<dbReference type="EMBL" id="QUTE01008068">
    <property type="protein sequence ID" value="RHZ26435.1"/>
    <property type="molecule type" value="Genomic_DNA"/>
</dbReference>
<feature type="compositionally biased region" description="Low complexity" evidence="1">
    <location>
        <begin position="439"/>
        <end position="456"/>
    </location>
</feature>
<dbReference type="VEuPathDB" id="FungiDB:H257_17658"/>
<evidence type="ECO:0000313" key="4">
    <source>
        <dbReference type="EMBL" id="RHZ26435.1"/>
    </source>
</evidence>
<dbReference type="AlphaFoldDB" id="A0A397A3I5"/>
<organism evidence="2 5">
    <name type="scientific">Aphanomyces astaci</name>
    <name type="common">Crayfish plague agent</name>
    <dbReference type="NCBI Taxonomy" id="112090"/>
    <lineage>
        <taxon>Eukaryota</taxon>
        <taxon>Sar</taxon>
        <taxon>Stramenopiles</taxon>
        <taxon>Oomycota</taxon>
        <taxon>Saprolegniomycetes</taxon>
        <taxon>Saprolegniales</taxon>
        <taxon>Verrucalvaceae</taxon>
        <taxon>Aphanomyces</taxon>
    </lineage>
</organism>
<comment type="caution">
    <text evidence="2">The sequence shown here is derived from an EMBL/GenBank/DDBJ whole genome shotgun (WGS) entry which is preliminary data.</text>
</comment>
<evidence type="ECO:0000256" key="1">
    <source>
        <dbReference type="SAM" id="MobiDB-lite"/>
    </source>
</evidence>
<accession>A0A397A3I5</accession>
<dbReference type="EMBL" id="QUTF01014594">
    <property type="protein sequence ID" value="RHZ12355.1"/>
    <property type="molecule type" value="Genomic_DNA"/>
</dbReference>
<reference evidence="5 6" key="1">
    <citation type="submission" date="2018-08" db="EMBL/GenBank/DDBJ databases">
        <title>Aphanomyces genome sequencing and annotation.</title>
        <authorList>
            <person name="Minardi D."/>
            <person name="Oidtmann B."/>
            <person name="Van Der Giezen M."/>
            <person name="Studholme D.J."/>
        </authorList>
    </citation>
    <scope>NUCLEOTIDE SEQUENCE [LARGE SCALE GENOMIC DNA]</scope>
    <source>
        <strain evidence="4 6">197901</strain>
        <strain evidence="3 7">FDL457</strain>
        <strain evidence="2 5">Kv</strain>
    </source>
</reference>
<dbReference type="EMBL" id="QUSZ01008154">
    <property type="protein sequence ID" value="RHY00864.1"/>
    <property type="molecule type" value="Genomic_DNA"/>
</dbReference>
<dbReference type="PANTHER" id="PTHR33939:SF1">
    <property type="entry name" value="DUF4371 DOMAIN-CONTAINING PROTEIN"/>
    <property type="match status" value="1"/>
</dbReference>
<dbReference type="PANTHER" id="PTHR33939">
    <property type="entry name" value="PROTEIN CBG22215"/>
    <property type="match status" value="1"/>
</dbReference>
<dbReference type="Proteomes" id="UP000265427">
    <property type="component" value="Unassembled WGS sequence"/>
</dbReference>
<dbReference type="Proteomes" id="UP000266196">
    <property type="component" value="Unassembled WGS sequence"/>
</dbReference>
<evidence type="ECO:0000313" key="3">
    <source>
        <dbReference type="EMBL" id="RHZ12355.1"/>
    </source>
</evidence>
<sequence>MAVKPKVLLSKWTRQQSQRIEAFVRLRRRRSLTYDEKMDILWAQATLRKENVTGVTGIIARLLGRAPKTVKDVLVEYLQTGDLSVSDAPSNTTTHGSRVPYTRAVRTLVRTFIRDRGVTRTRTVAKDVLSLLLDNNIVAVASGSPKDYASCLRSVQAFLAKEVYARGKRSVPTEYRMSKAQDARDAYVVMMVPTVTMMPRRPVVYLGENFIHHRYTRHDDSLYHPDDPATKPKHKGQRYCFVAGILDDGSDVAHLLGLDIFVGGKKNGKEVKDYHSMFNHDYFVDWFGKLLDEVEELGWSSSVKDDLYQACVKYNLASVAPTDLKTTIWKTLKKHLDEHVLPVVVQMAQSRGHHAGFSELRSIEMVWANVKGTFGRVYTSTTTFRDVLERLQRAFFELDGEVILSTIESSTAKLLKLDRDLREAEAGVAIVSHRESDSETSASSECGSMSGGESDV</sequence>
<dbReference type="Proteomes" id="UP000286510">
    <property type="component" value="Unassembled WGS sequence"/>
</dbReference>
<evidence type="ECO:0000313" key="5">
    <source>
        <dbReference type="Proteomes" id="UP000265427"/>
    </source>
</evidence>
<evidence type="ECO:0000313" key="7">
    <source>
        <dbReference type="Proteomes" id="UP000286510"/>
    </source>
</evidence>
<evidence type="ECO:0000313" key="6">
    <source>
        <dbReference type="Proteomes" id="UP000266196"/>
    </source>
</evidence>